<accession>A0ABS8TYQ7</accession>
<protein>
    <submittedName>
        <fullName evidence="2">Uncharacterized protein</fullName>
    </submittedName>
</protein>
<dbReference type="InterPro" id="IPR046732">
    <property type="entry name" value="DUF6624"/>
</dbReference>
<sequence length="215" mass="23844">MIDTIVKVTLFAALMFAAHASGAPMNTTHTDDTKHSASDKSSAQLKDIAAQLIAMGEQDQADRKLVMSPGFDNHALYTADLKRQQQLKRLTEGRGLFRLSEVGQDAVTSEYLIIQHSEPAFMKGFEKEMGELAAKGDLPKDDYATFVDRILIYENKPQRYGTQANGDFELYPIEDEQSVDKRRASMGLPPLQVLLNKLEKVKQSVRNGKGLGLGK</sequence>
<organism evidence="2 3">
    <name type="scientific">Xylella taiwanensis</name>
    <dbReference type="NCBI Taxonomy" id="1444770"/>
    <lineage>
        <taxon>Bacteria</taxon>
        <taxon>Pseudomonadati</taxon>
        <taxon>Pseudomonadota</taxon>
        <taxon>Gammaproteobacteria</taxon>
        <taxon>Lysobacterales</taxon>
        <taxon>Lysobacteraceae</taxon>
        <taxon>Xylella</taxon>
    </lineage>
</organism>
<evidence type="ECO:0000313" key="2">
    <source>
        <dbReference type="EMBL" id="MCD8474184.1"/>
    </source>
</evidence>
<geneLocation type="plasmid" evidence="2">
    <name>pPLS432</name>
</geneLocation>
<evidence type="ECO:0000313" key="3">
    <source>
        <dbReference type="Proteomes" id="UP001430701"/>
    </source>
</evidence>
<reference evidence="2" key="1">
    <citation type="submission" date="2021-11" db="EMBL/GenBank/DDBJ databases">
        <title>Genome sequence of Xylella taiwanensis PLS432.</title>
        <authorList>
            <person name="Weng L.-W."/>
            <person name="Su C.-C."/>
            <person name="Tsai C.-W."/>
            <person name="Kuo C.-H."/>
        </authorList>
    </citation>
    <scope>NUCLEOTIDE SEQUENCE</scope>
    <source>
        <strain evidence="2">PLS432</strain>
        <plasmid evidence="2">pPLS432</plasmid>
    </source>
</reference>
<gene>
    <name evidence="2" type="ORF">LPH55_12120</name>
</gene>
<keyword evidence="3" id="KW-1185">Reference proteome</keyword>
<proteinExistence type="predicted"/>
<keyword evidence="2" id="KW-0614">Plasmid</keyword>
<dbReference type="EMBL" id="JAJPPU010000005">
    <property type="protein sequence ID" value="MCD8474184.1"/>
    <property type="molecule type" value="Genomic_DNA"/>
</dbReference>
<comment type="caution">
    <text evidence="2">The sequence shown here is derived from an EMBL/GenBank/DDBJ whole genome shotgun (WGS) entry which is preliminary data.</text>
</comment>
<evidence type="ECO:0000256" key="1">
    <source>
        <dbReference type="SAM" id="SignalP"/>
    </source>
</evidence>
<feature type="chain" id="PRO_5046625422" evidence="1">
    <location>
        <begin position="21"/>
        <end position="215"/>
    </location>
</feature>
<keyword evidence="1" id="KW-0732">Signal</keyword>
<dbReference type="Proteomes" id="UP001430701">
    <property type="component" value="Unassembled WGS sequence"/>
</dbReference>
<name>A0ABS8TYQ7_9GAMM</name>
<feature type="signal peptide" evidence="1">
    <location>
        <begin position="1"/>
        <end position="20"/>
    </location>
</feature>
<dbReference type="Pfam" id="PF20329">
    <property type="entry name" value="DUF6624"/>
    <property type="match status" value="1"/>
</dbReference>